<keyword evidence="4" id="KW-1185">Reference proteome</keyword>
<evidence type="ECO:0000313" key="4">
    <source>
        <dbReference type="Proteomes" id="UP001222325"/>
    </source>
</evidence>
<dbReference type="EMBL" id="JARJCN010000010">
    <property type="protein sequence ID" value="KAJ7097045.1"/>
    <property type="molecule type" value="Genomic_DNA"/>
</dbReference>
<dbReference type="InterPro" id="IPR011333">
    <property type="entry name" value="SKP1/BTB/POZ_sf"/>
</dbReference>
<dbReference type="InterPro" id="IPR000210">
    <property type="entry name" value="BTB/POZ_dom"/>
</dbReference>
<reference evidence="3" key="1">
    <citation type="submission" date="2023-03" db="EMBL/GenBank/DDBJ databases">
        <title>Massive genome expansion in bonnet fungi (Mycena s.s.) driven by repeated elements and novel gene families across ecological guilds.</title>
        <authorList>
            <consortium name="Lawrence Berkeley National Laboratory"/>
            <person name="Harder C.B."/>
            <person name="Miyauchi S."/>
            <person name="Viragh M."/>
            <person name="Kuo A."/>
            <person name="Thoen E."/>
            <person name="Andreopoulos B."/>
            <person name="Lu D."/>
            <person name="Skrede I."/>
            <person name="Drula E."/>
            <person name="Henrissat B."/>
            <person name="Morin E."/>
            <person name="Kohler A."/>
            <person name="Barry K."/>
            <person name="LaButti K."/>
            <person name="Morin E."/>
            <person name="Salamov A."/>
            <person name="Lipzen A."/>
            <person name="Mereny Z."/>
            <person name="Hegedus B."/>
            <person name="Baldrian P."/>
            <person name="Stursova M."/>
            <person name="Weitz H."/>
            <person name="Taylor A."/>
            <person name="Grigoriev I.V."/>
            <person name="Nagy L.G."/>
            <person name="Martin F."/>
            <person name="Kauserud H."/>
        </authorList>
    </citation>
    <scope>NUCLEOTIDE SEQUENCE</scope>
    <source>
        <strain evidence="3">CBHHK173m</strain>
    </source>
</reference>
<feature type="domain" description="BTB" evidence="2">
    <location>
        <begin position="56"/>
        <end position="130"/>
    </location>
</feature>
<dbReference type="Pfam" id="PF00651">
    <property type="entry name" value="BTB"/>
    <property type="match status" value="1"/>
</dbReference>
<dbReference type="PROSITE" id="PS50097">
    <property type="entry name" value="BTB"/>
    <property type="match status" value="1"/>
</dbReference>
<evidence type="ECO:0000256" key="1">
    <source>
        <dbReference type="SAM" id="MobiDB-lite"/>
    </source>
</evidence>
<evidence type="ECO:0000313" key="3">
    <source>
        <dbReference type="EMBL" id="KAJ7097045.1"/>
    </source>
</evidence>
<dbReference type="Proteomes" id="UP001222325">
    <property type="component" value="Unassembled WGS sequence"/>
</dbReference>
<dbReference type="Gene3D" id="3.30.710.10">
    <property type="entry name" value="Potassium Channel Kv1.1, Chain A"/>
    <property type="match status" value="1"/>
</dbReference>
<name>A0AAD6UDS6_9AGAR</name>
<dbReference type="CDD" id="cd18186">
    <property type="entry name" value="BTB_POZ_ZBTB_KLHL-like"/>
    <property type="match status" value="1"/>
</dbReference>
<dbReference type="AlphaFoldDB" id="A0AAD6UDS6"/>
<dbReference type="SUPFAM" id="SSF54695">
    <property type="entry name" value="POZ domain"/>
    <property type="match status" value="1"/>
</dbReference>
<feature type="compositionally biased region" description="Basic and acidic residues" evidence="1">
    <location>
        <begin position="24"/>
        <end position="34"/>
    </location>
</feature>
<gene>
    <name evidence="3" type="ORF">B0H15DRAFT_773521</name>
</gene>
<comment type="caution">
    <text evidence="3">The sequence shown here is derived from an EMBL/GenBank/DDBJ whole genome shotgun (WGS) entry which is preliminary data.</text>
</comment>
<accession>A0AAD6UDS6</accession>
<sequence>MDLELRTTPWRRQREEDAEDAEDGPARSRPRLEDATLVEDDVDPLVRDGDYYRADGDCILRVEDTLFKIHRHLLCRGSSAFEGLFALPSDADALLEGKDDALPITLYGDKVSEIRAFLGYAYSSPLDLQYPRIPSGDIYSLIGTAKFAHKYRLESFETWALDAISYVCSKRNSALLRTCAPELYFALLDLDLLCPLASVKKSIRAYWVQRLHTNTPGITLAFALETADRFRFRPLQGDVYYLLLQTLRDTPPGATNLMDAAPLLPSELSDVHKLRLLMGFRSLSLAWGRVYAEPIALLKTDCTAHASVHEDVWAEQWRQAQAACPVPQGGNFVRLLLTFQSSLHRNFALVPNPHNYPCILATLNQQFPALIKSLRNTMADHFLGTEVAEP</sequence>
<feature type="region of interest" description="Disordered" evidence="1">
    <location>
        <begin position="1"/>
        <end position="34"/>
    </location>
</feature>
<proteinExistence type="predicted"/>
<organism evidence="3 4">
    <name type="scientific">Mycena belliarum</name>
    <dbReference type="NCBI Taxonomy" id="1033014"/>
    <lineage>
        <taxon>Eukaryota</taxon>
        <taxon>Fungi</taxon>
        <taxon>Dikarya</taxon>
        <taxon>Basidiomycota</taxon>
        <taxon>Agaricomycotina</taxon>
        <taxon>Agaricomycetes</taxon>
        <taxon>Agaricomycetidae</taxon>
        <taxon>Agaricales</taxon>
        <taxon>Marasmiineae</taxon>
        <taxon>Mycenaceae</taxon>
        <taxon>Mycena</taxon>
    </lineage>
</organism>
<evidence type="ECO:0000259" key="2">
    <source>
        <dbReference type="PROSITE" id="PS50097"/>
    </source>
</evidence>
<protein>
    <recommendedName>
        <fullName evidence="2">BTB domain-containing protein</fullName>
    </recommendedName>
</protein>